<accession>A0ABR7RHH9</accession>
<evidence type="ECO:0000313" key="8">
    <source>
        <dbReference type="Proteomes" id="UP000626026"/>
    </source>
</evidence>
<keyword evidence="8" id="KW-1185">Reference proteome</keyword>
<dbReference type="Pfam" id="PF08352">
    <property type="entry name" value="oligo_HPY"/>
    <property type="match status" value="2"/>
</dbReference>
<reference evidence="7 8" key="1">
    <citation type="journal article" date="2013" name="Int. J. Syst. Evol. Microbiol.">
        <title>Roseomonas aerophila sp. nov., isolated from air.</title>
        <authorList>
            <person name="Kim S.J."/>
            <person name="Weon H.Y."/>
            <person name="Ahn J.H."/>
            <person name="Hong S.B."/>
            <person name="Seok S.J."/>
            <person name="Whang K.S."/>
            <person name="Kwon S.W."/>
        </authorList>
    </citation>
    <scope>NUCLEOTIDE SEQUENCE [LARGE SCALE GENOMIC DNA]</scope>
    <source>
        <strain evidence="7 8">NBRC 108923</strain>
    </source>
</reference>
<proteinExistence type="inferred from homology"/>
<dbReference type="SMART" id="SM00382">
    <property type="entry name" value="AAA"/>
    <property type="match status" value="2"/>
</dbReference>
<organism evidence="7 8">
    <name type="scientific">Teichococcus aerophilus</name>
    <dbReference type="NCBI Taxonomy" id="1224513"/>
    <lineage>
        <taxon>Bacteria</taxon>
        <taxon>Pseudomonadati</taxon>
        <taxon>Pseudomonadota</taxon>
        <taxon>Alphaproteobacteria</taxon>
        <taxon>Acetobacterales</taxon>
        <taxon>Roseomonadaceae</taxon>
        <taxon>Roseomonas</taxon>
    </lineage>
</organism>
<dbReference type="Proteomes" id="UP000626026">
    <property type="component" value="Unassembled WGS sequence"/>
</dbReference>
<keyword evidence="5 7" id="KW-0067">ATP-binding</keyword>
<dbReference type="NCBIfam" id="NF008453">
    <property type="entry name" value="PRK11308.1"/>
    <property type="match status" value="2"/>
</dbReference>
<dbReference type="InterPro" id="IPR017871">
    <property type="entry name" value="ABC_transporter-like_CS"/>
</dbReference>
<feature type="domain" description="ABC transporter" evidence="6">
    <location>
        <begin position="318"/>
        <end position="571"/>
    </location>
</feature>
<feature type="domain" description="ABC transporter" evidence="6">
    <location>
        <begin position="12"/>
        <end position="278"/>
    </location>
</feature>
<evidence type="ECO:0000256" key="2">
    <source>
        <dbReference type="ARBA" id="ARBA00005417"/>
    </source>
</evidence>
<dbReference type="GO" id="GO:0005524">
    <property type="term" value="F:ATP binding"/>
    <property type="evidence" value="ECO:0007669"/>
    <property type="project" value="UniProtKB-KW"/>
</dbReference>
<dbReference type="InterPro" id="IPR003593">
    <property type="entry name" value="AAA+_ATPase"/>
</dbReference>
<dbReference type="Pfam" id="PF00005">
    <property type="entry name" value="ABC_tran"/>
    <property type="match status" value="2"/>
</dbReference>
<sequence>MNPPSLDTDTLLEIDDLNLAMRSFEGEIQVLNGVSFAVKRGEIWGIVGETGSGKSLTGLTVSRLVPTPPGRYLRGSVRFQGQDVLKQSEETMRTLRGRRIGMIFQDPTTNLNPTFRIGTQLVDVALHAAKLDPTILGLPAGASRRARRAAAEKVAIARLEEVGIPNAAERVNDYPHQFSGGMKQRVLIAMALIGRPDLLIADEPTTALDVSVQAQILRLIHGLVEEHNLGVLFITHNLGVVAQLCTHVAVMYAGAIVESGPVRDVLKHPRHDYTRGLLASVPKPSMKRGELRGLAGGALAAEALAPPPPRAAPGGTIMAIEHVVKEFPGARRGFFDRAPPVQALRDVSLNIRQGESFGLVGESGSGKTTLTRCILQLEKITSGRIVYDGIDLAAQTPQQMQALRARIQIVFQDPYASLNPRMTIRDIIAEPMEIHHGKLGLTPRQRTDRAAELLEQVGLTTQHLNRFPHEFSGGQRQRIGIARALAPKPDFLILDEPTSALDVSVQAQVLNLLHDLQSRLGLTYFFISHDLGVIRYICDRVALIHHGKLVEQGETEDVFTNPRSDYAKMLLAAMPDPDPDLSPLRRREAVLL</sequence>
<protein>
    <submittedName>
        <fullName evidence="7">ABC transporter ATP-binding protein</fullName>
    </submittedName>
</protein>
<evidence type="ECO:0000256" key="5">
    <source>
        <dbReference type="ARBA" id="ARBA00022840"/>
    </source>
</evidence>
<dbReference type="Gene3D" id="3.40.50.300">
    <property type="entry name" value="P-loop containing nucleotide triphosphate hydrolases"/>
    <property type="match status" value="2"/>
</dbReference>
<dbReference type="InterPro" id="IPR050319">
    <property type="entry name" value="ABC_transp_ATP-bind"/>
</dbReference>
<dbReference type="EMBL" id="JACTVA010000004">
    <property type="protein sequence ID" value="MBC9206014.1"/>
    <property type="molecule type" value="Genomic_DNA"/>
</dbReference>
<dbReference type="NCBIfam" id="NF007739">
    <property type="entry name" value="PRK10419.1"/>
    <property type="match status" value="2"/>
</dbReference>
<comment type="subcellular location">
    <subcellularLocation>
        <location evidence="1">Cell inner membrane</location>
        <topology evidence="1">Peripheral membrane protein</topology>
    </subcellularLocation>
</comment>
<dbReference type="RefSeq" id="WP_187783183.1">
    <property type="nucleotide sequence ID" value="NZ_JACTVA010000004.1"/>
</dbReference>
<comment type="similarity">
    <text evidence="2">Belongs to the ABC transporter superfamily.</text>
</comment>
<evidence type="ECO:0000259" key="6">
    <source>
        <dbReference type="PROSITE" id="PS50893"/>
    </source>
</evidence>
<evidence type="ECO:0000256" key="4">
    <source>
        <dbReference type="ARBA" id="ARBA00022741"/>
    </source>
</evidence>
<dbReference type="InterPro" id="IPR027417">
    <property type="entry name" value="P-loop_NTPase"/>
</dbReference>
<gene>
    <name evidence="7" type="ORF">IBL26_04140</name>
</gene>
<dbReference type="InterPro" id="IPR003439">
    <property type="entry name" value="ABC_transporter-like_ATP-bd"/>
</dbReference>
<keyword evidence="4" id="KW-0547">Nucleotide-binding</keyword>
<dbReference type="PANTHER" id="PTHR43776:SF7">
    <property type="entry name" value="D,D-DIPEPTIDE TRANSPORT ATP-BINDING PROTEIN DDPF-RELATED"/>
    <property type="match status" value="1"/>
</dbReference>
<comment type="caution">
    <text evidence="7">The sequence shown here is derived from an EMBL/GenBank/DDBJ whole genome shotgun (WGS) entry which is preliminary data.</text>
</comment>
<dbReference type="InterPro" id="IPR013563">
    <property type="entry name" value="Oligopep_ABC_C"/>
</dbReference>
<name>A0ABR7RHH9_9PROT</name>
<evidence type="ECO:0000256" key="3">
    <source>
        <dbReference type="ARBA" id="ARBA00022448"/>
    </source>
</evidence>
<keyword evidence="3" id="KW-0813">Transport</keyword>
<evidence type="ECO:0000256" key="1">
    <source>
        <dbReference type="ARBA" id="ARBA00004417"/>
    </source>
</evidence>
<dbReference type="PROSITE" id="PS50893">
    <property type="entry name" value="ABC_TRANSPORTER_2"/>
    <property type="match status" value="2"/>
</dbReference>
<evidence type="ECO:0000313" key="7">
    <source>
        <dbReference type="EMBL" id="MBC9206014.1"/>
    </source>
</evidence>
<dbReference type="CDD" id="cd03257">
    <property type="entry name" value="ABC_NikE_OppD_transporters"/>
    <property type="match status" value="2"/>
</dbReference>
<dbReference type="PROSITE" id="PS00211">
    <property type="entry name" value="ABC_TRANSPORTER_1"/>
    <property type="match status" value="2"/>
</dbReference>
<dbReference type="PANTHER" id="PTHR43776">
    <property type="entry name" value="TRANSPORT ATP-BINDING PROTEIN"/>
    <property type="match status" value="1"/>
</dbReference>
<dbReference type="SUPFAM" id="SSF52540">
    <property type="entry name" value="P-loop containing nucleoside triphosphate hydrolases"/>
    <property type="match status" value="2"/>
</dbReference>